<evidence type="ECO:0000313" key="1">
    <source>
        <dbReference type="EMBL" id="GAF86333.1"/>
    </source>
</evidence>
<reference evidence="1" key="1">
    <citation type="journal article" date="2014" name="Front. Microbiol.">
        <title>High frequency of phylogenetically diverse reductive dehalogenase-homologous genes in deep subseafloor sedimentary metagenomes.</title>
        <authorList>
            <person name="Kawai M."/>
            <person name="Futagami T."/>
            <person name="Toyoda A."/>
            <person name="Takaki Y."/>
            <person name="Nishi S."/>
            <person name="Hori S."/>
            <person name="Arai W."/>
            <person name="Tsubouchi T."/>
            <person name="Morono Y."/>
            <person name="Uchiyama I."/>
            <person name="Ito T."/>
            <person name="Fujiyama A."/>
            <person name="Inagaki F."/>
            <person name="Takami H."/>
        </authorList>
    </citation>
    <scope>NUCLEOTIDE SEQUENCE</scope>
    <source>
        <strain evidence="1">Expedition CK06-06</strain>
    </source>
</reference>
<dbReference type="InterPro" id="IPR027417">
    <property type="entry name" value="P-loop_NTPase"/>
</dbReference>
<dbReference type="Gene3D" id="3.40.50.300">
    <property type="entry name" value="P-loop containing nucleotide triphosphate hydrolases"/>
    <property type="match status" value="1"/>
</dbReference>
<protein>
    <recommendedName>
        <fullName evidence="2">Dephospho-CoA kinase</fullName>
    </recommendedName>
</protein>
<dbReference type="SUPFAM" id="SSF52540">
    <property type="entry name" value="P-loop containing nucleoside triphosphate hydrolases"/>
    <property type="match status" value="1"/>
</dbReference>
<dbReference type="PANTHER" id="PTHR41930:SF1">
    <property type="entry name" value="DEPHOSPHO-COA KINASE"/>
    <property type="match status" value="1"/>
</dbReference>
<organism evidence="1">
    <name type="scientific">marine sediment metagenome</name>
    <dbReference type="NCBI Taxonomy" id="412755"/>
    <lineage>
        <taxon>unclassified sequences</taxon>
        <taxon>metagenomes</taxon>
        <taxon>ecological metagenomes</taxon>
    </lineage>
</organism>
<name>X0SYP6_9ZZZZ</name>
<dbReference type="Pfam" id="PF13207">
    <property type="entry name" value="AAA_17"/>
    <property type="match status" value="1"/>
</dbReference>
<gene>
    <name evidence="1" type="ORF">S01H1_30734</name>
</gene>
<comment type="caution">
    <text evidence="1">The sequence shown here is derived from an EMBL/GenBank/DDBJ whole genome shotgun (WGS) entry which is preliminary data.</text>
</comment>
<dbReference type="EMBL" id="BARS01018932">
    <property type="protein sequence ID" value="GAF86333.1"/>
    <property type="molecule type" value="Genomic_DNA"/>
</dbReference>
<evidence type="ECO:0008006" key="2">
    <source>
        <dbReference type="Google" id="ProtNLM"/>
    </source>
</evidence>
<dbReference type="PANTHER" id="PTHR41930">
    <property type="entry name" value="UPF0200 PROTEIN MJ1399"/>
    <property type="match status" value="1"/>
</dbReference>
<sequence length="178" mass="20875">MEKKVLGITGMASAGKDTIAKYLKDKYDFEWLNFSDILADEAKKKKIEPNKMNLSKIGDEYRKKYGMGGLAIGILKKIEKSKSENFVVTGFRSPEEVDYIRNHVDDFILIEIRTKPEVRWNRRKKDDPQAEEEFFERDRRDKELKGLDKVLEIADEIVENNSSFEELYKKVDKVKDMI</sequence>
<accession>X0SYP6</accession>
<proteinExistence type="predicted"/>
<dbReference type="AlphaFoldDB" id="X0SYP6"/>